<keyword evidence="5" id="KW-0804">Transcription</keyword>
<name>A0A0X3VA65_9ACTN</name>
<evidence type="ECO:0000256" key="5">
    <source>
        <dbReference type="ARBA" id="ARBA00023163"/>
    </source>
</evidence>
<dbReference type="SMART" id="SM00862">
    <property type="entry name" value="Trans_reg_C"/>
    <property type="match status" value="1"/>
</dbReference>
<dbReference type="SUPFAM" id="SSF48452">
    <property type="entry name" value="TPR-like"/>
    <property type="match status" value="1"/>
</dbReference>
<evidence type="ECO:0000256" key="4">
    <source>
        <dbReference type="ARBA" id="ARBA00023125"/>
    </source>
</evidence>
<evidence type="ECO:0000313" key="9">
    <source>
        <dbReference type="Proteomes" id="UP000053923"/>
    </source>
</evidence>
<dbReference type="Pfam" id="PF00486">
    <property type="entry name" value="Trans_reg_C"/>
    <property type="match status" value="1"/>
</dbReference>
<dbReference type="Gene3D" id="1.25.40.10">
    <property type="entry name" value="Tetratricopeptide repeat domain"/>
    <property type="match status" value="1"/>
</dbReference>
<dbReference type="InterPro" id="IPR016032">
    <property type="entry name" value="Sig_transdc_resp-reg_C-effctor"/>
</dbReference>
<sequence>MDRHLEIRSPVRRAVLTALLLRGGRPVGTDELTDLLWDEPPASATANIRSHLTGLRRDLEAADSGLSSRLTTYRGCQSGYALQVSPDEVDVSRFTLAARHGRAMLRRGEAGAAVDVLEDALSLWRGSLGQDPPRTRWFDAHIAGLDNARYDACQDLFTACILTDRTDMLAYRIEATLAEAPYRQRLWELLTAVHCVHGDAVGALNVIDRCRVLFADDLGLDLPPGIEALRAAALGWDREKALRLVSNSALLAEPGPVVAYP</sequence>
<dbReference type="EMBL" id="LLZG01000061">
    <property type="protein sequence ID" value="KUL41683.1"/>
    <property type="molecule type" value="Genomic_DNA"/>
</dbReference>
<comment type="caution">
    <text evidence="8">The sequence shown here is derived from an EMBL/GenBank/DDBJ whole genome shotgun (WGS) entry which is preliminary data.</text>
</comment>
<dbReference type="GO" id="GO:0006355">
    <property type="term" value="P:regulation of DNA-templated transcription"/>
    <property type="evidence" value="ECO:0007669"/>
    <property type="project" value="InterPro"/>
</dbReference>
<feature type="DNA-binding region" description="OmpR/PhoB-type" evidence="6">
    <location>
        <begin position="1"/>
        <end position="84"/>
    </location>
</feature>
<feature type="domain" description="OmpR/PhoB-type" evidence="7">
    <location>
        <begin position="1"/>
        <end position="84"/>
    </location>
</feature>
<dbReference type="InterPro" id="IPR001867">
    <property type="entry name" value="OmpR/PhoB-type_DNA-bd"/>
</dbReference>
<dbReference type="SMART" id="SM01043">
    <property type="entry name" value="BTAD"/>
    <property type="match status" value="1"/>
</dbReference>
<dbReference type="InterPro" id="IPR036388">
    <property type="entry name" value="WH-like_DNA-bd_sf"/>
</dbReference>
<accession>A0A0X3VA65</accession>
<evidence type="ECO:0000256" key="2">
    <source>
        <dbReference type="ARBA" id="ARBA00023012"/>
    </source>
</evidence>
<dbReference type="InterPro" id="IPR011990">
    <property type="entry name" value="TPR-like_helical_dom_sf"/>
</dbReference>
<dbReference type="PROSITE" id="PS51755">
    <property type="entry name" value="OMPR_PHOB"/>
    <property type="match status" value="1"/>
</dbReference>
<evidence type="ECO:0000256" key="1">
    <source>
        <dbReference type="ARBA" id="ARBA00005820"/>
    </source>
</evidence>
<gene>
    <name evidence="8" type="ORF">ADL12_11215</name>
</gene>
<dbReference type="AlphaFoldDB" id="A0A0X3VA65"/>
<proteinExistence type="inferred from homology"/>
<dbReference type="GO" id="GO:0003677">
    <property type="term" value="F:DNA binding"/>
    <property type="evidence" value="ECO:0007669"/>
    <property type="project" value="UniProtKB-UniRule"/>
</dbReference>
<dbReference type="SUPFAM" id="SSF46894">
    <property type="entry name" value="C-terminal effector domain of the bipartite response regulators"/>
    <property type="match status" value="1"/>
</dbReference>
<protein>
    <submittedName>
        <fullName evidence="8">Transcriptional regulator</fullName>
    </submittedName>
</protein>
<evidence type="ECO:0000256" key="3">
    <source>
        <dbReference type="ARBA" id="ARBA00023015"/>
    </source>
</evidence>
<evidence type="ECO:0000256" key="6">
    <source>
        <dbReference type="PROSITE-ProRule" id="PRU01091"/>
    </source>
</evidence>
<reference evidence="9" key="1">
    <citation type="submission" date="2015-10" db="EMBL/GenBank/DDBJ databases">
        <authorList>
            <person name="Ju K.-S."/>
            <person name="Doroghazi J.R."/>
            <person name="Metcalf W.W."/>
        </authorList>
    </citation>
    <scope>NUCLEOTIDE SEQUENCE [LARGE SCALE GENOMIC DNA]</scope>
    <source>
        <strain evidence="9">NRRL 3151</strain>
    </source>
</reference>
<dbReference type="Pfam" id="PF03704">
    <property type="entry name" value="BTAD"/>
    <property type="match status" value="1"/>
</dbReference>
<evidence type="ECO:0000313" key="8">
    <source>
        <dbReference type="EMBL" id="KUL41683.1"/>
    </source>
</evidence>
<dbReference type="PANTHER" id="PTHR35807">
    <property type="entry name" value="TRANSCRIPTIONAL REGULATOR REDD-RELATED"/>
    <property type="match status" value="1"/>
</dbReference>
<dbReference type="PANTHER" id="PTHR35807:SF1">
    <property type="entry name" value="TRANSCRIPTIONAL REGULATOR REDD"/>
    <property type="match status" value="1"/>
</dbReference>
<dbReference type="InterPro" id="IPR051677">
    <property type="entry name" value="AfsR-DnrI-RedD_regulator"/>
</dbReference>
<dbReference type="InterPro" id="IPR005158">
    <property type="entry name" value="BTAD"/>
</dbReference>
<comment type="similarity">
    <text evidence="1">Belongs to the AfsR/DnrI/RedD regulatory family.</text>
</comment>
<dbReference type="GO" id="GO:0000160">
    <property type="term" value="P:phosphorelay signal transduction system"/>
    <property type="evidence" value="ECO:0007669"/>
    <property type="project" value="UniProtKB-KW"/>
</dbReference>
<keyword evidence="3" id="KW-0805">Transcription regulation</keyword>
<dbReference type="Proteomes" id="UP000053923">
    <property type="component" value="Unassembled WGS sequence"/>
</dbReference>
<organism evidence="8 9">
    <name type="scientific">Streptomyces regalis</name>
    <dbReference type="NCBI Taxonomy" id="68262"/>
    <lineage>
        <taxon>Bacteria</taxon>
        <taxon>Bacillati</taxon>
        <taxon>Actinomycetota</taxon>
        <taxon>Actinomycetes</taxon>
        <taxon>Kitasatosporales</taxon>
        <taxon>Streptomycetaceae</taxon>
        <taxon>Streptomyces</taxon>
    </lineage>
</organism>
<keyword evidence="4 6" id="KW-0238">DNA-binding</keyword>
<evidence type="ECO:0000259" key="7">
    <source>
        <dbReference type="PROSITE" id="PS51755"/>
    </source>
</evidence>
<keyword evidence="2" id="KW-0902">Two-component regulatory system</keyword>
<keyword evidence="9" id="KW-1185">Reference proteome</keyword>
<dbReference type="Gene3D" id="1.10.10.10">
    <property type="entry name" value="Winged helix-like DNA-binding domain superfamily/Winged helix DNA-binding domain"/>
    <property type="match status" value="1"/>
</dbReference>